<evidence type="ECO:0000313" key="2">
    <source>
        <dbReference type="EMBL" id="KAH3843207.1"/>
    </source>
</evidence>
<gene>
    <name evidence="2" type="ORF">DPMN_116718</name>
</gene>
<evidence type="ECO:0008006" key="4">
    <source>
        <dbReference type="Google" id="ProtNLM"/>
    </source>
</evidence>
<protein>
    <recommendedName>
        <fullName evidence="4">DDE Tnp4 domain-containing protein</fullName>
    </recommendedName>
</protein>
<reference evidence="2" key="1">
    <citation type="journal article" date="2019" name="bioRxiv">
        <title>The Genome of the Zebra Mussel, Dreissena polymorpha: A Resource for Invasive Species Research.</title>
        <authorList>
            <person name="McCartney M.A."/>
            <person name="Auch B."/>
            <person name="Kono T."/>
            <person name="Mallez S."/>
            <person name="Zhang Y."/>
            <person name="Obille A."/>
            <person name="Becker A."/>
            <person name="Abrahante J.E."/>
            <person name="Garbe J."/>
            <person name="Badalamenti J.P."/>
            <person name="Herman A."/>
            <person name="Mangelson H."/>
            <person name="Liachko I."/>
            <person name="Sullivan S."/>
            <person name="Sone E.D."/>
            <person name="Koren S."/>
            <person name="Silverstein K.A.T."/>
            <person name="Beckman K.B."/>
            <person name="Gohl D.M."/>
        </authorList>
    </citation>
    <scope>NUCLEOTIDE SEQUENCE</scope>
    <source>
        <strain evidence="2">Duluth1</strain>
        <tissue evidence="2">Whole animal</tissue>
    </source>
</reference>
<comment type="caution">
    <text evidence="2">The sequence shown here is derived from an EMBL/GenBank/DDBJ whole genome shotgun (WGS) entry which is preliminary data.</text>
</comment>
<feature type="region of interest" description="Disordered" evidence="1">
    <location>
        <begin position="1"/>
        <end position="28"/>
    </location>
</feature>
<keyword evidence="3" id="KW-1185">Reference proteome</keyword>
<name>A0A9D4KPY5_DREPO</name>
<proteinExistence type="predicted"/>
<reference evidence="2" key="2">
    <citation type="submission" date="2020-11" db="EMBL/GenBank/DDBJ databases">
        <authorList>
            <person name="McCartney M.A."/>
            <person name="Auch B."/>
            <person name="Kono T."/>
            <person name="Mallez S."/>
            <person name="Becker A."/>
            <person name="Gohl D.M."/>
            <person name="Silverstein K.A.T."/>
            <person name="Koren S."/>
            <person name="Bechman K.B."/>
            <person name="Herman A."/>
            <person name="Abrahante J.E."/>
            <person name="Garbe J."/>
        </authorList>
    </citation>
    <scope>NUCLEOTIDE SEQUENCE</scope>
    <source>
        <strain evidence="2">Duluth1</strain>
        <tissue evidence="2">Whole animal</tissue>
    </source>
</reference>
<evidence type="ECO:0000256" key="1">
    <source>
        <dbReference type="SAM" id="MobiDB-lite"/>
    </source>
</evidence>
<sequence>MFRRTNLGSERPQVGNRKGLIGMPEATPLPGDDRPIGYYIIADDAFAMRTWLMKPFSRLFIKRTK</sequence>
<dbReference type="AlphaFoldDB" id="A0A9D4KPY5"/>
<dbReference type="EMBL" id="JAIWYP010000004">
    <property type="protein sequence ID" value="KAH3843207.1"/>
    <property type="molecule type" value="Genomic_DNA"/>
</dbReference>
<evidence type="ECO:0000313" key="3">
    <source>
        <dbReference type="Proteomes" id="UP000828390"/>
    </source>
</evidence>
<accession>A0A9D4KPY5</accession>
<organism evidence="2 3">
    <name type="scientific">Dreissena polymorpha</name>
    <name type="common">Zebra mussel</name>
    <name type="synonym">Mytilus polymorpha</name>
    <dbReference type="NCBI Taxonomy" id="45954"/>
    <lineage>
        <taxon>Eukaryota</taxon>
        <taxon>Metazoa</taxon>
        <taxon>Spiralia</taxon>
        <taxon>Lophotrochozoa</taxon>
        <taxon>Mollusca</taxon>
        <taxon>Bivalvia</taxon>
        <taxon>Autobranchia</taxon>
        <taxon>Heteroconchia</taxon>
        <taxon>Euheterodonta</taxon>
        <taxon>Imparidentia</taxon>
        <taxon>Neoheterodontei</taxon>
        <taxon>Myida</taxon>
        <taxon>Dreissenoidea</taxon>
        <taxon>Dreissenidae</taxon>
        <taxon>Dreissena</taxon>
    </lineage>
</organism>
<dbReference type="Proteomes" id="UP000828390">
    <property type="component" value="Unassembled WGS sequence"/>
</dbReference>